<protein>
    <submittedName>
        <fullName evidence="1">Uncharacterized protein</fullName>
    </submittedName>
</protein>
<dbReference type="Proteomes" id="UP000703661">
    <property type="component" value="Unassembled WGS sequence"/>
</dbReference>
<dbReference type="EMBL" id="JAAAID010000894">
    <property type="protein sequence ID" value="KAG0013082.1"/>
    <property type="molecule type" value="Genomic_DNA"/>
</dbReference>
<reference evidence="1" key="1">
    <citation type="journal article" date="2020" name="Fungal Divers.">
        <title>Resolving the Mortierellaceae phylogeny through synthesis of multi-gene phylogenetics and phylogenomics.</title>
        <authorList>
            <person name="Vandepol N."/>
            <person name="Liber J."/>
            <person name="Desiro A."/>
            <person name="Na H."/>
            <person name="Kennedy M."/>
            <person name="Barry K."/>
            <person name="Grigoriev I.V."/>
            <person name="Miller A.N."/>
            <person name="O'Donnell K."/>
            <person name="Stajich J.E."/>
            <person name="Bonito G."/>
        </authorList>
    </citation>
    <scope>NUCLEOTIDE SEQUENCE</scope>
    <source>
        <strain evidence="1">NRRL 2769</strain>
    </source>
</reference>
<proteinExistence type="predicted"/>
<keyword evidence="2" id="KW-1185">Reference proteome</keyword>
<sequence length="119" mass="13188">MAHPKDENAMITPLMRNCQDLSLPISTGKISNHMQSVSQFITCWDNSQKFKVQAIGATMVLRNGVLVDDVMVQGSWSSTDIVNEFYRLSRSTALNFTTPVCDNSGSTSIVSPLDEQWMA</sequence>
<evidence type="ECO:0000313" key="1">
    <source>
        <dbReference type="EMBL" id="KAG0013082.1"/>
    </source>
</evidence>
<comment type="caution">
    <text evidence="1">The sequence shown here is derived from an EMBL/GenBank/DDBJ whole genome shotgun (WGS) entry which is preliminary data.</text>
</comment>
<dbReference type="AlphaFoldDB" id="A0A9P6MUN1"/>
<gene>
    <name evidence="1" type="ORF">BGZ80_011295</name>
</gene>
<evidence type="ECO:0000313" key="2">
    <source>
        <dbReference type="Proteomes" id="UP000703661"/>
    </source>
</evidence>
<accession>A0A9P6MUN1</accession>
<name>A0A9P6MUN1_9FUNG</name>
<organism evidence="1 2">
    <name type="scientific">Entomortierella chlamydospora</name>
    <dbReference type="NCBI Taxonomy" id="101097"/>
    <lineage>
        <taxon>Eukaryota</taxon>
        <taxon>Fungi</taxon>
        <taxon>Fungi incertae sedis</taxon>
        <taxon>Mucoromycota</taxon>
        <taxon>Mortierellomycotina</taxon>
        <taxon>Mortierellomycetes</taxon>
        <taxon>Mortierellales</taxon>
        <taxon>Mortierellaceae</taxon>
        <taxon>Entomortierella</taxon>
    </lineage>
</organism>